<keyword evidence="5" id="KW-0520">NAD</keyword>
<accession>A0A1F7J5F5</accession>
<protein>
    <recommendedName>
        <fullName evidence="4 7">dTDP-glucose 4,6-dehydratase</fullName>
        <ecNumber evidence="4 7">4.2.1.46</ecNumber>
    </recommendedName>
</protein>
<sequence>MKKNSKKILICGGAGFMGSHFTRHIYTKYPKYKIYNYDLLTYAGNLDNLRDIVEKEKKLLKKNRRYKFIKGDINDKVLLESLIKKEQFDVVINFAAESHVDRSILNAIEFIRTNIQGAYILLDLVYRLNVPRYIYISTDEIYGDIPMGRKATELSPLQPTNPYSASKASADLMVQSYIKTHKVPAIILRSSNNYGTHQNPEKLHSLVITNLLEGKQIPIHGKGNHERSWLNVKDFCTALDLILHKGKSFEIYNVSGEEKNNLEVIRTIARILKVNYKKFIYHVHDRPGPDFRYAQSHKKITRELGWKPLNSYKESIGDIISWYETNVKWWKKIKKNPDFSKHYDKQAKGYYTFEEAKNYHRHWVQEDNPDEI</sequence>
<dbReference type="Gene3D" id="3.40.50.720">
    <property type="entry name" value="NAD(P)-binding Rossmann-like Domain"/>
    <property type="match status" value="1"/>
</dbReference>
<dbReference type="NCBIfam" id="TIGR01181">
    <property type="entry name" value="dTDP_gluc_dehyt"/>
    <property type="match status" value="1"/>
</dbReference>
<dbReference type="AlphaFoldDB" id="A0A1F7J5F5"/>
<organism evidence="9 10">
    <name type="scientific">Candidatus Roizmanbacteria bacterium RIFCSPLOWO2_01_FULL_40_42</name>
    <dbReference type="NCBI Taxonomy" id="1802066"/>
    <lineage>
        <taxon>Bacteria</taxon>
        <taxon>Candidatus Roizmaniibacteriota</taxon>
    </lineage>
</organism>
<evidence type="ECO:0000256" key="2">
    <source>
        <dbReference type="ARBA" id="ARBA00001911"/>
    </source>
</evidence>
<feature type="domain" description="NAD(P)-binding" evidence="8">
    <location>
        <begin position="9"/>
        <end position="316"/>
    </location>
</feature>
<dbReference type="PANTHER" id="PTHR43000">
    <property type="entry name" value="DTDP-D-GLUCOSE 4,6-DEHYDRATASE-RELATED"/>
    <property type="match status" value="1"/>
</dbReference>
<evidence type="ECO:0000256" key="7">
    <source>
        <dbReference type="RuleBase" id="RU004473"/>
    </source>
</evidence>
<comment type="catalytic activity">
    <reaction evidence="1 7">
        <text>dTDP-alpha-D-glucose = dTDP-4-dehydro-6-deoxy-alpha-D-glucose + H2O</text>
        <dbReference type="Rhea" id="RHEA:17221"/>
        <dbReference type="ChEBI" id="CHEBI:15377"/>
        <dbReference type="ChEBI" id="CHEBI:57477"/>
        <dbReference type="ChEBI" id="CHEBI:57649"/>
        <dbReference type="EC" id="4.2.1.46"/>
    </reaction>
</comment>
<dbReference type="SUPFAM" id="SSF51735">
    <property type="entry name" value="NAD(P)-binding Rossmann-fold domains"/>
    <property type="match status" value="1"/>
</dbReference>
<gene>
    <name evidence="9" type="ORF">A3B50_00940</name>
</gene>
<dbReference type="Gene3D" id="3.90.25.10">
    <property type="entry name" value="UDP-galactose 4-epimerase, domain 1"/>
    <property type="match status" value="1"/>
</dbReference>
<comment type="cofactor">
    <cofactor evidence="2 7">
        <name>NAD(+)</name>
        <dbReference type="ChEBI" id="CHEBI:57540"/>
    </cofactor>
</comment>
<keyword evidence="6 7" id="KW-0456">Lyase</keyword>
<dbReference type="InterPro" id="IPR036291">
    <property type="entry name" value="NAD(P)-bd_dom_sf"/>
</dbReference>
<evidence type="ECO:0000256" key="6">
    <source>
        <dbReference type="ARBA" id="ARBA00023239"/>
    </source>
</evidence>
<name>A0A1F7J5F5_9BACT</name>
<dbReference type="Proteomes" id="UP000178558">
    <property type="component" value="Unassembled WGS sequence"/>
</dbReference>
<dbReference type="InterPro" id="IPR005888">
    <property type="entry name" value="dTDP_Gluc_deHydtase"/>
</dbReference>
<dbReference type="InterPro" id="IPR016040">
    <property type="entry name" value="NAD(P)-bd_dom"/>
</dbReference>
<evidence type="ECO:0000256" key="5">
    <source>
        <dbReference type="ARBA" id="ARBA00023027"/>
    </source>
</evidence>
<evidence type="ECO:0000259" key="8">
    <source>
        <dbReference type="Pfam" id="PF16363"/>
    </source>
</evidence>
<evidence type="ECO:0000256" key="4">
    <source>
        <dbReference type="ARBA" id="ARBA00011990"/>
    </source>
</evidence>
<evidence type="ECO:0000256" key="3">
    <source>
        <dbReference type="ARBA" id="ARBA00008178"/>
    </source>
</evidence>
<comment type="caution">
    <text evidence="9">The sequence shown here is derived from an EMBL/GenBank/DDBJ whole genome shotgun (WGS) entry which is preliminary data.</text>
</comment>
<reference evidence="9 10" key="1">
    <citation type="journal article" date="2016" name="Nat. Commun.">
        <title>Thousands of microbial genomes shed light on interconnected biogeochemical processes in an aquifer system.</title>
        <authorList>
            <person name="Anantharaman K."/>
            <person name="Brown C.T."/>
            <person name="Hug L.A."/>
            <person name="Sharon I."/>
            <person name="Castelle C.J."/>
            <person name="Probst A.J."/>
            <person name="Thomas B.C."/>
            <person name="Singh A."/>
            <person name="Wilkins M.J."/>
            <person name="Karaoz U."/>
            <person name="Brodie E.L."/>
            <person name="Williams K.H."/>
            <person name="Hubbard S.S."/>
            <person name="Banfield J.F."/>
        </authorList>
    </citation>
    <scope>NUCLEOTIDE SEQUENCE [LARGE SCALE GENOMIC DNA]</scope>
</reference>
<evidence type="ECO:0000313" key="9">
    <source>
        <dbReference type="EMBL" id="OGK50828.1"/>
    </source>
</evidence>
<dbReference type="GO" id="GO:0009225">
    <property type="term" value="P:nucleotide-sugar metabolic process"/>
    <property type="evidence" value="ECO:0007669"/>
    <property type="project" value="InterPro"/>
</dbReference>
<evidence type="ECO:0000256" key="1">
    <source>
        <dbReference type="ARBA" id="ARBA00001539"/>
    </source>
</evidence>
<dbReference type="EMBL" id="MGAQ01000010">
    <property type="protein sequence ID" value="OGK50828.1"/>
    <property type="molecule type" value="Genomic_DNA"/>
</dbReference>
<dbReference type="Pfam" id="PF16363">
    <property type="entry name" value="GDP_Man_Dehyd"/>
    <property type="match status" value="1"/>
</dbReference>
<proteinExistence type="inferred from homology"/>
<dbReference type="CDD" id="cd05246">
    <property type="entry name" value="dTDP_GD_SDR_e"/>
    <property type="match status" value="1"/>
</dbReference>
<dbReference type="EC" id="4.2.1.46" evidence="4 7"/>
<evidence type="ECO:0000313" key="10">
    <source>
        <dbReference type="Proteomes" id="UP000178558"/>
    </source>
</evidence>
<comment type="similarity">
    <text evidence="3 7">Belongs to the NAD(P)-dependent epimerase/dehydratase family. dTDP-glucose dehydratase subfamily.</text>
</comment>
<dbReference type="GO" id="GO:0008460">
    <property type="term" value="F:dTDP-glucose 4,6-dehydratase activity"/>
    <property type="evidence" value="ECO:0007669"/>
    <property type="project" value="UniProtKB-EC"/>
</dbReference>